<comment type="caution">
    <text evidence="2">The sequence shown here is derived from an EMBL/GenBank/DDBJ whole genome shotgun (WGS) entry which is preliminary data.</text>
</comment>
<gene>
    <name evidence="2" type="ORF">DB88DRAFT_541363</name>
</gene>
<feature type="compositionally biased region" description="Low complexity" evidence="1">
    <location>
        <begin position="34"/>
        <end position="51"/>
    </location>
</feature>
<feature type="compositionally biased region" description="Basic and acidic residues" evidence="1">
    <location>
        <begin position="91"/>
        <end position="102"/>
    </location>
</feature>
<feature type="compositionally biased region" description="Polar residues" evidence="1">
    <location>
        <begin position="58"/>
        <end position="77"/>
    </location>
</feature>
<feature type="compositionally biased region" description="Low complexity" evidence="1">
    <location>
        <begin position="531"/>
        <end position="573"/>
    </location>
</feature>
<organism evidence="2 3">
    <name type="scientific">Papiliotrema laurentii</name>
    <name type="common">Cryptococcus laurentii</name>
    <dbReference type="NCBI Taxonomy" id="5418"/>
    <lineage>
        <taxon>Eukaryota</taxon>
        <taxon>Fungi</taxon>
        <taxon>Dikarya</taxon>
        <taxon>Basidiomycota</taxon>
        <taxon>Agaricomycotina</taxon>
        <taxon>Tremellomycetes</taxon>
        <taxon>Tremellales</taxon>
        <taxon>Rhynchogastremaceae</taxon>
        <taxon>Papiliotrema</taxon>
    </lineage>
</organism>
<feature type="region of interest" description="Disordered" evidence="1">
    <location>
        <begin position="347"/>
        <end position="376"/>
    </location>
</feature>
<sequence length="644" mass="70242">MYTNRLSSISSGSEYPSTLSTFRHSALGLTDSPLMYLSIPSSPSSSPAVPSQRKHKSSSNLRQSHSSTSLKPNNPTCQDVPRTSPGPPTPAKDRAPDLDPFRSESQPPKTDESAPKSKAMPSRSRIHRKPPPTLGKHDEIIKDDWETELVRNAQNMRIDPDKPAPRESPELLREELRRKDADWERSGIWESQRDAAREAEDRVRRDASRAIAYPPKEPRVPVRAGVSGVSSVHVGVRPRLHPTLSAYSIERNQPDLSIAPPLFSPARASIALPQENELFKKAQEEYENWLSKRKEREGGIGNEDDGYGTRDWQPKDRVIARPGALQVTPNNQMTATGNVQTVYSIAQPPSSASTAGSDQSPRAMTPADVADGSGPIPPSSYDPYALYHGWYDPAVFSQWANYWQSGFGHQEGEQVDPYSEPEPGTDQYDPNMMMYNPYLMMGQQGGFPGMGPMNAMMGMMGPGQMMSMNGMPGGGPLAQASQDGMKPYDSTQMKRGRNGHYGYLEGRELAGPPVGYMPAGMPPAHPHHQQPPHSTNPATATAPAQTAYPPTAYQASANGYPASAAPSAAQRSAWGDPNNIPKARYDGTPASARLVQADLDSPYPRTASGGVASAWTRYGADNEVINGIDGRMGINHRRQREGRV</sequence>
<evidence type="ECO:0000256" key="1">
    <source>
        <dbReference type="SAM" id="MobiDB-lite"/>
    </source>
</evidence>
<dbReference type="EMBL" id="JAODAN010000007">
    <property type="protein sequence ID" value="KAK1923192.1"/>
    <property type="molecule type" value="Genomic_DNA"/>
</dbReference>
<proteinExistence type="predicted"/>
<accession>A0AAD9CW52</accession>
<evidence type="ECO:0000313" key="2">
    <source>
        <dbReference type="EMBL" id="KAK1923192.1"/>
    </source>
</evidence>
<dbReference type="AlphaFoldDB" id="A0AAD9CW52"/>
<feature type="compositionally biased region" description="Polar residues" evidence="1">
    <location>
        <begin position="347"/>
        <end position="362"/>
    </location>
</feature>
<feature type="region of interest" description="Disordered" evidence="1">
    <location>
        <begin position="517"/>
        <end position="586"/>
    </location>
</feature>
<evidence type="ECO:0000313" key="3">
    <source>
        <dbReference type="Proteomes" id="UP001182556"/>
    </source>
</evidence>
<keyword evidence="3" id="KW-1185">Reference proteome</keyword>
<reference evidence="2" key="1">
    <citation type="submission" date="2023-02" db="EMBL/GenBank/DDBJ databases">
        <title>Identification and recombinant expression of a fungal hydrolase from Papiliotrema laurentii that hydrolyzes apple cutin and clears colloidal polyester polyurethane.</title>
        <authorList>
            <consortium name="DOE Joint Genome Institute"/>
            <person name="Roman V.A."/>
            <person name="Bojanowski C."/>
            <person name="Crable B.R."/>
            <person name="Wagner D.N."/>
            <person name="Hung C.S."/>
            <person name="Nadeau L.J."/>
            <person name="Schratz L."/>
            <person name="Haridas S."/>
            <person name="Pangilinan J."/>
            <person name="Lipzen A."/>
            <person name="Na H."/>
            <person name="Yan M."/>
            <person name="Ng V."/>
            <person name="Grigoriev I.V."/>
            <person name="Spatafora J.W."/>
            <person name="Barlow D."/>
            <person name="Biffinger J."/>
            <person name="Kelley-Loughnane N."/>
            <person name="Varaljay V.A."/>
            <person name="Crookes-Goodson W.J."/>
        </authorList>
    </citation>
    <scope>NUCLEOTIDE SEQUENCE</scope>
    <source>
        <strain evidence="2">5307AH</strain>
    </source>
</reference>
<protein>
    <submittedName>
        <fullName evidence="2">Uncharacterized protein</fullName>
    </submittedName>
</protein>
<name>A0AAD9CW52_PAPLA</name>
<feature type="region of interest" description="Disordered" evidence="1">
    <location>
        <begin position="34"/>
        <end position="141"/>
    </location>
</feature>
<dbReference type="Proteomes" id="UP001182556">
    <property type="component" value="Unassembled WGS sequence"/>
</dbReference>